<evidence type="ECO:0000313" key="3">
    <source>
        <dbReference type="EMBL" id="KAK1941925.1"/>
    </source>
</evidence>
<dbReference type="Gene3D" id="1.20.58.1520">
    <property type="match status" value="1"/>
</dbReference>
<dbReference type="GO" id="GO:0000226">
    <property type="term" value="P:microtubule cytoskeleton organization"/>
    <property type="evidence" value="ECO:0007669"/>
    <property type="project" value="InterPro"/>
</dbReference>
<comment type="caution">
    <text evidence="3">The sequence shown here is derived from an EMBL/GenBank/DDBJ whole genome shotgun (WGS) entry which is preliminary data.</text>
</comment>
<name>A0AAD9GNY3_9STRA</name>
<keyword evidence="1" id="KW-0175">Coiled coil</keyword>
<dbReference type="InterPro" id="IPR007145">
    <property type="entry name" value="MAP65_Ase1_PRC1"/>
</dbReference>
<dbReference type="AlphaFoldDB" id="A0AAD9GNY3"/>
<dbReference type="GO" id="GO:0008017">
    <property type="term" value="F:microtubule binding"/>
    <property type="evidence" value="ECO:0007669"/>
    <property type="project" value="InterPro"/>
</dbReference>
<dbReference type="Proteomes" id="UP001259832">
    <property type="component" value="Unassembled WGS sequence"/>
</dbReference>
<feature type="coiled-coil region" evidence="1">
    <location>
        <begin position="61"/>
        <end position="88"/>
    </location>
</feature>
<dbReference type="Pfam" id="PF03999">
    <property type="entry name" value="MAP65_ASE1"/>
    <property type="match status" value="2"/>
</dbReference>
<reference evidence="3" key="1">
    <citation type="submission" date="2023-08" db="EMBL/GenBank/DDBJ databases">
        <title>Reference Genome Resource for the Citrus Pathogen Phytophthora citrophthora.</title>
        <authorList>
            <person name="Moller H."/>
            <person name="Coetzee B."/>
            <person name="Rose L.J."/>
            <person name="Van Niekerk J.M."/>
        </authorList>
    </citation>
    <scope>NUCLEOTIDE SEQUENCE</scope>
    <source>
        <strain evidence="3">STE-U-9442</strain>
    </source>
</reference>
<organism evidence="3 4">
    <name type="scientific">Phytophthora citrophthora</name>
    <dbReference type="NCBI Taxonomy" id="4793"/>
    <lineage>
        <taxon>Eukaryota</taxon>
        <taxon>Sar</taxon>
        <taxon>Stramenopiles</taxon>
        <taxon>Oomycota</taxon>
        <taxon>Peronosporomycetes</taxon>
        <taxon>Peronosporales</taxon>
        <taxon>Peronosporaceae</taxon>
        <taxon>Phytophthora</taxon>
    </lineage>
</organism>
<sequence>MPKVRPNGHRFGAELAVQSVVKDTLVQLTELWQEFGLTTDEKLEQEKLLVAAVKKNCQTRVLSWHKEIERATTRVSELEKEVQTIKTQFQGNESAGWCIRSLDPLCNGPLRDRLAALEMEFNFLDSVRASRLDDVNKLRGQLSQMDKKLGTTSVLPSDESILSEDYKANLQELVKNRSREVHTRRAAFLEAVSECGQLARELQIEADRTFAPEVNARLKKRDLSVEMLQKISQRTVELRELKFKREERLAEMLGQIHELWRELQISEEERKRFRKTVQGVGKAALASQKLRDAITKHLDQLGYSSDQRSSFTAMMTTPNSELSYKIFRAHEKALEHLKRQKFGMRELMNYVSKREEILQARAECVLSWITLAQRHHLTSFTLSSHGVPDEITRLRIKRELPKYTAILLNRIAKWEKETGVRFRWKGLPYLEQMHSDNPKYDQQRTTNDEVHYTNRHSIEERTPPRLPGMEEQLRRRRSDPQAPDRPRWRNFIRSTLLRRDHS</sequence>
<feature type="compositionally biased region" description="Basic and acidic residues" evidence="2">
    <location>
        <begin position="478"/>
        <end position="487"/>
    </location>
</feature>
<dbReference type="GO" id="GO:0005819">
    <property type="term" value="C:spindle"/>
    <property type="evidence" value="ECO:0007669"/>
    <property type="project" value="TreeGrafter"/>
</dbReference>
<feature type="region of interest" description="Disordered" evidence="2">
    <location>
        <begin position="454"/>
        <end position="489"/>
    </location>
</feature>
<evidence type="ECO:0000256" key="1">
    <source>
        <dbReference type="SAM" id="Coils"/>
    </source>
</evidence>
<feature type="compositionally biased region" description="Basic and acidic residues" evidence="2">
    <location>
        <begin position="454"/>
        <end position="463"/>
    </location>
</feature>
<keyword evidence="4" id="KW-1185">Reference proteome</keyword>
<dbReference type="PANTHER" id="PTHR19321:SF41">
    <property type="entry name" value="FASCETTO-RELATED"/>
    <property type="match status" value="1"/>
</dbReference>
<accession>A0AAD9GNY3</accession>
<proteinExistence type="predicted"/>
<dbReference type="GO" id="GO:0005737">
    <property type="term" value="C:cytoplasm"/>
    <property type="evidence" value="ECO:0007669"/>
    <property type="project" value="TreeGrafter"/>
</dbReference>
<evidence type="ECO:0000256" key="2">
    <source>
        <dbReference type="SAM" id="MobiDB-lite"/>
    </source>
</evidence>
<gene>
    <name evidence="3" type="ORF">P3T76_006989</name>
</gene>
<evidence type="ECO:0000313" key="4">
    <source>
        <dbReference type="Proteomes" id="UP001259832"/>
    </source>
</evidence>
<protein>
    <submittedName>
        <fullName evidence="3">Anaphase spindle elongation protein 1</fullName>
    </submittedName>
</protein>
<dbReference type="EMBL" id="JASMQC010000011">
    <property type="protein sequence ID" value="KAK1941925.1"/>
    <property type="molecule type" value="Genomic_DNA"/>
</dbReference>
<dbReference type="PANTHER" id="PTHR19321">
    <property type="entry name" value="PROTEIN REGULATOR OF CYTOKINESIS 1 PRC1-RELATED"/>
    <property type="match status" value="1"/>
</dbReference>